<accession>I7G595</accession>
<protein>
    <submittedName>
        <fullName evidence="1">Uncharacterized protein</fullName>
    </submittedName>
</protein>
<dbReference type="KEGG" id="msg:MSMEI_1278"/>
<sequence>MRQNLSGARESEKCRGAVAHTLAGDLRGAVGVVDREQQRPVLAQRPQDVVTVGVFGVMLRENGFQRLVAGIAQHEVDLAVGQCTRGSGGVDVQPARAVVAGVFQRAWCGGHHRLRGRAGRVHAGDLGVAGEREQRASAVGTVARADLHARTGWVRTIHGWIGPGDVEQQVAVHAHPQHLVEAGGAGLRGEGVDGVTHRCVVHQIHTGLPPGCVVSGKPCHGPWSLRKCDITGDISGELDDERQPAMRTAANHPQCLLPGARRSVGSAVGCHGRCSHFGSAISPVISHFRCICVLP</sequence>
<reference evidence="1 2" key="2">
    <citation type="journal article" date="2009" name="Genome Res.">
        <title>Ortho-proteogenomics: multiple proteomes investigation through orthology and a new MS-based protocol.</title>
        <authorList>
            <person name="Gallien S."/>
            <person name="Perrodou E."/>
            <person name="Carapito C."/>
            <person name="Deshayes C."/>
            <person name="Reyrat J.M."/>
            <person name="Van Dorsselaer A."/>
            <person name="Poch O."/>
            <person name="Schaeffer C."/>
            <person name="Lecompte O."/>
        </authorList>
    </citation>
    <scope>NUCLEOTIDE SEQUENCE [LARGE SCALE GENOMIC DNA]</scope>
    <source>
        <strain evidence="2">ATCC 700084 / mc(2)155</strain>
    </source>
</reference>
<dbReference type="EMBL" id="CP001663">
    <property type="protein sequence ID" value="AFP37754.1"/>
    <property type="molecule type" value="Genomic_DNA"/>
</dbReference>
<name>I7G595_MYCS2</name>
<organism evidence="1 2">
    <name type="scientific">Mycolicibacterium smegmatis (strain ATCC 700084 / mc(2)155)</name>
    <name type="common">Mycobacterium smegmatis</name>
    <dbReference type="NCBI Taxonomy" id="246196"/>
    <lineage>
        <taxon>Bacteria</taxon>
        <taxon>Bacillati</taxon>
        <taxon>Actinomycetota</taxon>
        <taxon>Actinomycetes</taxon>
        <taxon>Mycobacteriales</taxon>
        <taxon>Mycobacteriaceae</taxon>
        <taxon>Mycolicibacterium</taxon>
    </lineage>
</organism>
<reference evidence="1 2" key="1">
    <citation type="journal article" date="2007" name="Genome Biol.">
        <title>Interrupted coding sequences in Mycobacterium smegmatis: authentic mutations or sequencing errors?</title>
        <authorList>
            <person name="Deshayes C."/>
            <person name="Perrodou E."/>
            <person name="Gallien S."/>
            <person name="Euphrasie D."/>
            <person name="Schaeffer C."/>
            <person name="Van-Dorsselaer A."/>
            <person name="Poch O."/>
            <person name="Lecompte O."/>
            <person name="Reyrat J.M."/>
        </authorList>
    </citation>
    <scope>NUCLEOTIDE SEQUENCE [LARGE SCALE GENOMIC DNA]</scope>
    <source>
        <strain evidence="2">ATCC 700084 / mc(2)155</strain>
    </source>
</reference>
<dbReference type="Proteomes" id="UP000006158">
    <property type="component" value="Chromosome"/>
</dbReference>
<proteinExistence type="predicted"/>
<evidence type="ECO:0000313" key="1">
    <source>
        <dbReference type="EMBL" id="AFP37754.1"/>
    </source>
</evidence>
<gene>
    <name evidence="1" type="ordered locus">MSMEI_1278</name>
</gene>
<evidence type="ECO:0000313" key="2">
    <source>
        <dbReference type="Proteomes" id="UP000006158"/>
    </source>
</evidence>
<dbReference type="AlphaFoldDB" id="I7G595"/>